<sequence>MNNMLFVAVMTLIQYFVLSLFYYLALKGPQSKKIILALTLCGVLIFIFDITKWEGPKQFNSIFASYRTLVLISCGIAVFLQLLRDEDLIERSIYMNRVPLFWFNAGLFVHLCCSFLIALTYNFTQNSVYVESFQSLQKITRSLNFIAGIIQLILFYIGLSKIKGART</sequence>
<dbReference type="EMBL" id="BKAU01000007">
    <property type="protein sequence ID" value="GEP98639.1"/>
    <property type="molecule type" value="Genomic_DNA"/>
</dbReference>
<proteinExistence type="predicted"/>
<organism evidence="2 3">
    <name type="scientific">Chitinophaga cymbidii</name>
    <dbReference type="NCBI Taxonomy" id="1096750"/>
    <lineage>
        <taxon>Bacteria</taxon>
        <taxon>Pseudomonadati</taxon>
        <taxon>Bacteroidota</taxon>
        <taxon>Chitinophagia</taxon>
        <taxon>Chitinophagales</taxon>
        <taxon>Chitinophagaceae</taxon>
        <taxon>Chitinophaga</taxon>
    </lineage>
</organism>
<dbReference type="Proteomes" id="UP000321436">
    <property type="component" value="Unassembled WGS sequence"/>
</dbReference>
<feature type="transmembrane region" description="Helical" evidence="1">
    <location>
        <begin position="63"/>
        <end position="80"/>
    </location>
</feature>
<comment type="caution">
    <text evidence="2">The sequence shown here is derived from an EMBL/GenBank/DDBJ whole genome shotgun (WGS) entry which is preliminary data.</text>
</comment>
<feature type="transmembrane region" description="Helical" evidence="1">
    <location>
        <begin position="6"/>
        <end position="25"/>
    </location>
</feature>
<feature type="transmembrane region" description="Helical" evidence="1">
    <location>
        <begin position="101"/>
        <end position="121"/>
    </location>
</feature>
<gene>
    <name evidence="2" type="ORF">CCY01nite_48990</name>
</gene>
<keyword evidence="3" id="KW-1185">Reference proteome</keyword>
<dbReference type="AlphaFoldDB" id="A0A512RSH4"/>
<accession>A0A512RSH4</accession>
<evidence type="ECO:0000313" key="3">
    <source>
        <dbReference type="Proteomes" id="UP000321436"/>
    </source>
</evidence>
<keyword evidence="1" id="KW-0812">Transmembrane</keyword>
<keyword evidence="1" id="KW-0472">Membrane</keyword>
<feature type="transmembrane region" description="Helical" evidence="1">
    <location>
        <begin position="34"/>
        <end position="51"/>
    </location>
</feature>
<keyword evidence="1" id="KW-1133">Transmembrane helix</keyword>
<feature type="transmembrane region" description="Helical" evidence="1">
    <location>
        <begin position="141"/>
        <end position="159"/>
    </location>
</feature>
<evidence type="ECO:0000256" key="1">
    <source>
        <dbReference type="SAM" id="Phobius"/>
    </source>
</evidence>
<evidence type="ECO:0000313" key="2">
    <source>
        <dbReference type="EMBL" id="GEP98639.1"/>
    </source>
</evidence>
<reference evidence="2 3" key="1">
    <citation type="submission" date="2019-07" db="EMBL/GenBank/DDBJ databases">
        <title>Whole genome shotgun sequence of Chitinophaga cymbidii NBRC 109752.</title>
        <authorList>
            <person name="Hosoyama A."/>
            <person name="Uohara A."/>
            <person name="Ohji S."/>
            <person name="Ichikawa N."/>
        </authorList>
    </citation>
    <scope>NUCLEOTIDE SEQUENCE [LARGE SCALE GENOMIC DNA]</scope>
    <source>
        <strain evidence="2 3">NBRC 109752</strain>
    </source>
</reference>
<name>A0A512RSH4_9BACT</name>
<protein>
    <submittedName>
        <fullName evidence="2">Uncharacterized protein</fullName>
    </submittedName>
</protein>